<feature type="non-terminal residue" evidence="1">
    <location>
        <position position="1"/>
    </location>
</feature>
<comment type="caution">
    <text evidence="1">The sequence shown here is derived from an EMBL/GenBank/DDBJ whole genome shotgun (WGS) entry which is preliminary data.</text>
</comment>
<name>X0WCB9_9ZZZZ</name>
<dbReference type="EMBL" id="BARS01028596">
    <property type="protein sequence ID" value="GAG10321.1"/>
    <property type="molecule type" value="Genomic_DNA"/>
</dbReference>
<sequence>KVVKNWTRWNMSYLLKQLQSEIKILHGLISICSYCRKLKDDKGHWKQIEQYFDNLTDAQLSHGICQECFEQGVYKD</sequence>
<accession>X0WCB9</accession>
<dbReference type="AlphaFoldDB" id="X0WCB9"/>
<organism evidence="1">
    <name type="scientific">marine sediment metagenome</name>
    <dbReference type="NCBI Taxonomy" id="412755"/>
    <lineage>
        <taxon>unclassified sequences</taxon>
        <taxon>metagenomes</taxon>
        <taxon>ecological metagenomes</taxon>
    </lineage>
</organism>
<gene>
    <name evidence="1" type="ORF">S01H1_44802</name>
</gene>
<protein>
    <submittedName>
        <fullName evidence="1">Uncharacterized protein</fullName>
    </submittedName>
</protein>
<proteinExistence type="predicted"/>
<reference evidence="1" key="1">
    <citation type="journal article" date="2014" name="Front. Microbiol.">
        <title>High frequency of phylogenetically diverse reductive dehalogenase-homologous genes in deep subseafloor sedimentary metagenomes.</title>
        <authorList>
            <person name="Kawai M."/>
            <person name="Futagami T."/>
            <person name="Toyoda A."/>
            <person name="Takaki Y."/>
            <person name="Nishi S."/>
            <person name="Hori S."/>
            <person name="Arai W."/>
            <person name="Tsubouchi T."/>
            <person name="Morono Y."/>
            <person name="Uchiyama I."/>
            <person name="Ito T."/>
            <person name="Fujiyama A."/>
            <person name="Inagaki F."/>
            <person name="Takami H."/>
        </authorList>
    </citation>
    <scope>NUCLEOTIDE SEQUENCE</scope>
    <source>
        <strain evidence="1">Expedition CK06-06</strain>
    </source>
</reference>
<evidence type="ECO:0000313" key="1">
    <source>
        <dbReference type="EMBL" id="GAG10321.1"/>
    </source>
</evidence>